<dbReference type="GO" id="GO:0030598">
    <property type="term" value="F:rRNA N-glycosylase activity"/>
    <property type="evidence" value="ECO:0007669"/>
    <property type="project" value="InterPro"/>
</dbReference>
<feature type="non-terminal residue" evidence="2">
    <location>
        <position position="1"/>
    </location>
</feature>
<evidence type="ECO:0000313" key="3">
    <source>
        <dbReference type="Proteomes" id="UP000324897"/>
    </source>
</evidence>
<dbReference type="Pfam" id="PF00161">
    <property type="entry name" value="RIP"/>
    <property type="match status" value="1"/>
</dbReference>
<dbReference type="Gramene" id="TVU37806">
    <property type="protein sequence ID" value="TVU37806"/>
    <property type="gene ID" value="EJB05_11142"/>
</dbReference>
<evidence type="ECO:0000313" key="2">
    <source>
        <dbReference type="EMBL" id="TVU37806.1"/>
    </source>
</evidence>
<dbReference type="InterPro" id="IPR016138">
    <property type="entry name" value="Ribosome_inactivat_prot_sub1"/>
</dbReference>
<dbReference type="AlphaFoldDB" id="A0A5J9VQK8"/>
<keyword evidence="3" id="KW-1185">Reference proteome</keyword>
<dbReference type="InterPro" id="IPR001574">
    <property type="entry name" value="Ribosome_inactivat_prot"/>
</dbReference>
<accession>A0A5J9VQK8</accession>
<dbReference type="Proteomes" id="UP000324897">
    <property type="component" value="Chromosome 4"/>
</dbReference>
<reference evidence="2 3" key="1">
    <citation type="journal article" date="2019" name="Sci. Rep.">
        <title>A high-quality genome of Eragrostis curvula grass provides insights into Poaceae evolution and supports new strategies to enhance forage quality.</title>
        <authorList>
            <person name="Carballo J."/>
            <person name="Santos B.A.C.M."/>
            <person name="Zappacosta D."/>
            <person name="Garbus I."/>
            <person name="Selva J.P."/>
            <person name="Gallo C.A."/>
            <person name="Diaz A."/>
            <person name="Albertini E."/>
            <person name="Caccamo M."/>
            <person name="Echenique V."/>
        </authorList>
    </citation>
    <scope>NUCLEOTIDE SEQUENCE [LARGE SCALE GENOMIC DNA]</scope>
    <source>
        <strain evidence="3">cv. Victoria</strain>
        <tissue evidence="2">Leaf</tissue>
    </source>
</reference>
<name>A0A5J9VQK8_9POAL</name>
<dbReference type="EMBL" id="RWGY01000007">
    <property type="protein sequence ID" value="TVU37806.1"/>
    <property type="molecule type" value="Genomic_DNA"/>
</dbReference>
<comment type="caution">
    <text evidence="2">The sequence shown here is derived from an EMBL/GenBank/DDBJ whole genome shotgun (WGS) entry which is preliminary data.</text>
</comment>
<protein>
    <submittedName>
        <fullName evidence="2">Uncharacterized protein</fullName>
    </submittedName>
</protein>
<gene>
    <name evidence="2" type="ORF">EJB05_11142</name>
</gene>
<dbReference type="SUPFAM" id="SSF56371">
    <property type="entry name" value="Ribosome inactivating proteins (RIP)"/>
    <property type="match status" value="1"/>
</dbReference>
<organism evidence="2 3">
    <name type="scientific">Eragrostis curvula</name>
    <name type="common">weeping love grass</name>
    <dbReference type="NCBI Taxonomy" id="38414"/>
    <lineage>
        <taxon>Eukaryota</taxon>
        <taxon>Viridiplantae</taxon>
        <taxon>Streptophyta</taxon>
        <taxon>Embryophyta</taxon>
        <taxon>Tracheophyta</taxon>
        <taxon>Spermatophyta</taxon>
        <taxon>Magnoliopsida</taxon>
        <taxon>Liliopsida</taxon>
        <taxon>Poales</taxon>
        <taxon>Poaceae</taxon>
        <taxon>PACMAD clade</taxon>
        <taxon>Chloridoideae</taxon>
        <taxon>Eragrostideae</taxon>
        <taxon>Eragrostidinae</taxon>
        <taxon>Eragrostis</taxon>
    </lineage>
</organism>
<sequence>MVLSRAATELRATAAAGGGFGRRRCSSGSDQTPAMSAAQGKRPQVKNPFAPFQIDLSHVRITRVSIRGGGRNFRKILRILKERERKISPFEVEVGGFRVHATPLENPGVKRTSFHILRLYDPLDDEFEVDLLIQDVDLYFVAFRRQRNGEWGIWFTFSDTDERVRQFLGGTKIYMSMGYNYPSLITPGGSPEAFEDIMFQFANFEDDQRITHEFKSAAYSIMVIFCETRRLLSLMLEISTRIDLQSPNAALSASQFEMIQHWSSASGIILTANNEKTLDLGKDLPKWWPKKLNHLKFISCLIGARGELLILKFNRRYVRENDEEFNFEKLLQDPRSARVPNPDFVIPQ</sequence>
<dbReference type="Gene3D" id="3.40.420.10">
    <property type="entry name" value="Ricin (A subunit), domain 1"/>
    <property type="match status" value="1"/>
</dbReference>
<dbReference type="InterPro" id="IPR036041">
    <property type="entry name" value="Ribosome-inact_prot_sf"/>
</dbReference>
<proteinExistence type="predicted"/>
<feature type="region of interest" description="Disordered" evidence="1">
    <location>
        <begin position="18"/>
        <end position="42"/>
    </location>
</feature>
<dbReference type="GO" id="GO:0017148">
    <property type="term" value="P:negative regulation of translation"/>
    <property type="evidence" value="ECO:0007669"/>
    <property type="project" value="InterPro"/>
</dbReference>
<evidence type="ECO:0000256" key="1">
    <source>
        <dbReference type="SAM" id="MobiDB-lite"/>
    </source>
</evidence>